<dbReference type="Gene3D" id="3.40.50.300">
    <property type="entry name" value="P-loop containing nucleotide triphosphate hydrolases"/>
    <property type="match status" value="1"/>
</dbReference>
<dbReference type="OrthoDB" id="5418336at2759"/>
<keyword evidence="6" id="KW-1185">Reference proteome</keyword>
<evidence type="ECO:0000313" key="6">
    <source>
        <dbReference type="Proteomes" id="UP000800200"/>
    </source>
</evidence>
<sequence length="457" mass="52037">MEGSSIQLESPNDSPTTHLDKTEFGQSGGNAGVMMGNAIQPYIYIAHGSTSKECDEDEFKNCLQCLYKADSHEERNLDRVEGTCEWFLEDEKYRRWWREQKSDLLWVSAGAGCGKSVLANFLVDELRSSKSQQIVPSTVCSFFFKDDNDYQKSAIFALCALLHQLFVVKRRLIYHAVEEFKVKNAAFTKDFATLWKILTMAATDKKNGGNVICIIDGLDECEPRTQKQLIESFIGFHQNLGTSSGNGPFLKFLVTSRPDSAIENGFHSLETIRLEDTPTTTCEDIKLVIKARIKSIGERERLSKDLQDNLVRRLFDEAEQTFLWVSLVLKMIDDSANFNQETLNEILSTRPTTLDEIYEKIFTQCPKTKMARKTLHIIIAAARPLSLDEINVASSIKHGNRSFESVDRSPFVENMLKKNCRSFLRIQDSKVYLVHQTAKDFLIKKYIPDPLFAISFV</sequence>
<dbReference type="InterPro" id="IPR027417">
    <property type="entry name" value="P-loop_NTPase"/>
</dbReference>
<dbReference type="Pfam" id="PF22939">
    <property type="entry name" value="WHD_GPIID"/>
    <property type="match status" value="1"/>
</dbReference>
<dbReference type="Proteomes" id="UP000800200">
    <property type="component" value="Unassembled WGS sequence"/>
</dbReference>
<protein>
    <submittedName>
        <fullName evidence="5">Uncharacterized protein</fullName>
    </submittedName>
</protein>
<dbReference type="PANTHER" id="PTHR10039:SF14">
    <property type="entry name" value="NACHT DOMAIN-CONTAINING PROTEIN"/>
    <property type="match status" value="1"/>
</dbReference>
<dbReference type="InterPro" id="IPR056884">
    <property type="entry name" value="NPHP3-like_N"/>
</dbReference>
<accession>A0A6A6DPE6</accession>
<gene>
    <name evidence="5" type="ORF">K469DRAFT_740762</name>
</gene>
<dbReference type="EMBL" id="ML994652">
    <property type="protein sequence ID" value="KAF2181454.1"/>
    <property type="molecule type" value="Genomic_DNA"/>
</dbReference>
<feature type="compositionally biased region" description="Polar residues" evidence="2">
    <location>
        <begin position="1"/>
        <end position="17"/>
    </location>
</feature>
<evidence type="ECO:0000256" key="2">
    <source>
        <dbReference type="SAM" id="MobiDB-lite"/>
    </source>
</evidence>
<organism evidence="5 6">
    <name type="scientific">Zopfia rhizophila CBS 207.26</name>
    <dbReference type="NCBI Taxonomy" id="1314779"/>
    <lineage>
        <taxon>Eukaryota</taxon>
        <taxon>Fungi</taxon>
        <taxon>Dikarya</taxon>
        <taxon>Ascomycota</taxon>
        <taxon>Pezizomycotina</taxon>
        <taxon>Dothideomycetes</taxon>
        <taxon>Dothideomycetes incertae sedis</taxon>
        <taxon>Zopfiaceae</taxon>
        <taxon>Zopfia</taxon>
    </lineage>
</organism>
<reference evidence="5" key="1">
    <citation type="journal article" date="2020" name="Stud. Mycol.">
        <title>101 Dothideomycetes genomes: a test case for predicting lifestyles and emergence of pathogens.</title>
        <authorList>
            <person name="Haridas S."/>
            <person name="Albert R."/>
            <person name="Binder M."/>
            <person name="Bloem J."/>
            <person name="Labutti K."/>
            <person name="Salamov A."/>
            <person name="Andreopoulos B."/>
            <person name="Baker S."/>
            <person name="Barry K."/>
            <person name="Bills G."/>
            <person name="Bluhm B."/>
            <person name="Cannon C."/>
            <person name="Castanera R."/>
            <person name="Culley D."/>
            <person name="Daum C."/>
            <person name="Ezra D."/>
            <person name="Gonzalez J."/>
            <person name="Henrissat B."/>
            <person name="Kuo A."/>
            <person name="Liang C."/>
            <person name="Lipzen A."/>
            <person name="Lutzoni F."/>
            <person name="Magnuson J."/>
            <person name="Mondo S."/>
            <person name="Nolan M."/>
            <person name="Ohm R."/>
            <person name="Pangilinan J."/>
            <person name="Park H.-J."/>
            <person name="Ramirez L."/>
            <person name="Alfaro M."/>
            <person name="Sun H."/>
            <person name="Tritt A."/>
            <person name="Yoshinaga Y."/>
            <person name="Zwiers L.-H."/>
            <person name="Turgeon B."/>
            <person name="Goodwin S."/>
            <person name="Spatafora J."/>
            <person name="Crous P."/>
            <person name="Grigoriev I."/>
        </authorList>
    </citation>
    <scope>NUCLEOTIDE SEQUENCE</scope>
    <source>
        <strain evidence="5">CBS 207.26</strain>
    </source>
</reference>
<evidence type="ECO:0000256" key="1">
    <source>
        <dbReference type="ARBA" id="ARBA00022737"/>
    </source>
</evidence>
<keyword evidence="1" id="KW-0677">Repeat</keyword>
<evidence type="ECO:0000259" key="3">
    <source>
        <dbReference type="Pfam" id="PF22939"/>
    </source>
</evidence>
<evidence type="ECO:0000259" key="4">
    <source>
        <dbReference type="Pfam" id="PF24883"/>
    </source>
</evidence>
<dbReference type="InterPro" id="IPR054471">
    <property type="entry name" value="GPIID_WHD"/>
</dbReference>
<proteinExistence type="predicted"/>
<feature type="domain" description="Nephrocystin 3-like N-terminal" evidence="4">
    <location>
        <begin position="82"/>
        <end position="257"/>
    </location>
</feature>
<feature type="domain" description="GPI inositol-deacylase winged helix" evidence="3">
    <location>
        <begin position="365"/>
        <end position="445"/>
    </location>
</feature>
<feature type="region of interest" description="Disordered" evidence="2">
    <location>
        <begin position="1"/>
        <end position="27"/>
    </location>
</feature>
<evidence type="ECO:0000313" key="5">
    <source>
        <dbReference type="EMBL" id="KAF2181454.1"/>
    </source>
</evidence>
<name>A0A6A6DPE6_9PEZI</name>
<dbReference type="SUPFAM" id="SSF52540">
    <property type="entry name" value="P-loop containing nucleoside triphosphate hydrolases"/>
    <property type="match status" value="1"/>
</dbReference>
<dbReference type="Pfam" id="PF24883">
    <property type="entry name" value="NPHP3_N"/>
    <property type="match status" value="1"/>
</dbReference>
<dbReference type="AlphaFoldDB" id="A0A6A6DPE6"/>
<dbReference type="PANTHER" id="PTHR10039">
    <property type="entry name" value="AMELOGENIN"/>
    <property type="match status" value="1"/>
</dbReference>